<name>A0AAD4XVN2_9MAGN</name>
<reference evidence="2" key="1">
    <citation type="submission" date="2022-04" db="EMBL/GenBank/DDBJ databases">
        <title>A functionally conserved STORR gene fusion in Papaver species that diverged 16.8 million years ago.</title>
        <authorList>
            <person name="Catania T."/>
        </authorList>
    </citation>
    <scope>NUCLEOTIDE SEQUENCE</scope>
    <source>
        <strain evidence="2">S-188037</strain>
    </source>
</reference>
<feature type="compositionally biased region" description="Low complexity" evidence="1">
    <location>
        <begin position="112"/>
        <end position="129"/>
    </location>
</feature>
<feature type="compositionally biased region" description="Basic and acidic residues" evidence="1">
    <location>
        <begin position="1"/>
        <end position="11"/>
    </location>
</feature>
<comment type="caution">
    <text evidence="2">The sequence shown here is derived from an EMBL/GenBank/DDBJ whole genome shotgun (WGS) entry which is preliminary data.</text>
</comment>
<feature type="region of interest" description="Disordered" evidence="1">
    <location>
        <begin position="112"/>
        <end position="151"/>
    </location>
</feature>
<keyword evidence="3" id="KW-1185">Reference proteome</keyword>
<feature type="region of interest" description="Disordered" evidence="1">
    <location>
        <begin position="1"/>
        <end position="40"/>
    </location>
</feature>
<protein>
    <submittedName>
        <fullName evidence="2">Uncharacterized protein</fullName>
    </submittedName>
</protein>
<evidence type="ECO:0000313" key="3">
    <source>
        <dbReference type="Proteomes" id="UP001202328"/>
    </source>
</evidence>
<organism evidence="2 3">
    <name type="scientific">Papaver atlanticum</name>
    <dbReference type="NCBI Taxonomy" id="357466"/>
    <lineage>
        <taxon>Eukaryota</taxon>
        <taxon>Viridiplantae</taxon>
        <taxon>Streptophyta</taxon>
        <taxon>Embryophyta</taxon>
        <taxon>Tracheophyta</taxon>
        <taxon>Spermatophyta</taxon>
        <taxon>Magnoliopsida</taxon>
        <taxon>Ranunculales</taxon>
        <taxon>Papaveraceae</taxon>
        <taxon>Papaveroideae</taxon>
        <taxon>Papaver</taxon>
    </lineage>
</organism>
<feature type="non-terminal residue" evidence="2">
    <location>
        <position position="151"/>
    </location>
</feature>
<proteinExistence type="predicted"/>
<feature type="compositionally biased region" description="Basic and acidic residues" evidence="1">
    <location>
        <begin position="142"/>
        <end position="151"/>
    </location>
</feature>
<gene>
    <name evidence="2" type="ORF">MKW98_028581</name>
</gene>
<accession>A0AAD4XVN2</accession>
<dbReference type="EMBL" id="JAJJMB010002559">
    <property type="protein sequence ID" value="KAI3951177.1"/>
    <property type="molecule type" value="Genomic_DNA"/>
</dbReference>
<evidence type="ECO:0000256" key="1">
    <source>
        <dbReference type="SAM" id="MobiDB-lite"/>
    </source>
</evidence>
<dbReference type="AlphaFoldDB" id="A0AAD4XVN2"/>
<feature type="compositionally biased region" description="Polar residues" evidence="1">
    <location>
        <begin position="130"/>
        <end position="140"/>
    </location>
</feature>
<dbReference type="PANTHER" id="PTHR36378:SF1">
    <property type="entry name" value="COTTON FIBER PROTEIN"/>
    <property type="match status" value="1"/>
</dbReference>
<sequence length="151" mass="16948">MEKETQTEKVEPIIPSPPPLPEHRDVSRNTTNSKKKKKKRSLLKMIKVAVFMLRQTSTTSKETSLWKRIVNAVKSFHNDQLHFDENRDYHPRFSIKMAGADVVVKPIALTTATSDSSSSNSPKSPSCTSQYASAQNLQELDNSEHGGSEYS</sequence>
<dbReference type="Proteomes" id="UP001202328">
    <property type="component" value="Unassembled WGS sequence"/>
</dbReference>
<evidence type="ECO:0000313" key="2">
    <source>
        <dbReference type="EMBL" id="KAI3951177.1"/>
    </source>
</evidence>
<dbReference type="PANTHER" id="PTHR36378">
    <property type="entry name" value="COTTON FIBER PROTEIN"/>
    <property type="match status" value="1"/>
</dbReference>